<dbReference type="InterPro" id="IPR027417">
    <property type="entry name" value="P-loop_NTPase"/>
</dbReference>
<name>A0A556AGY9_9BURK</name>
<protein>
    <submittedName>
        <fullName evidence="7">ABC transporter ATP-binding protein</fullName>
    </submittedName>
</protein>
<organism evidence="7 8">
    <name type="scientific">Verticiella sediminum</name>
    <dbReference type="NCBI Taxonomy" id="1247510"/>
    <lineage>
        <taxon>Bacteria</taxon>
        <taxon>Pseudomonadati</taxon>
        <taxon>Pseudomonadota</taxon>
        <taxon>Betaproteobacteria</taxon>
        <taxon>Burkholderiales</taxon>
        <taxon>Alcaligenaceae</taxon>
        <taxon>Verticiella</taxon>
    </lineage>
</organism>
<dbReference type="GO" id="GO:0016887">
    <property type="term" value="F:ATP hydrolysis activity"/>
    <property type="evidence" value="ECO:0007669"/>
    <property type="project" value="InterPro"/>
</dbReference>
<dbReference type="InterPro" id="IPR003439">
    <property type="entry name" value="ABC_transporter-like_ATP-bd"/>
</dbReference>
<accession>A0A556AGY9</accession>
<evidence type="ECO:0000256" key="4">
    <source>
        <dbReference type="ARBA" id="ARBA00022741"/>
    </source>
</evidence>
<dbReference type="CDD" id="cd03257">
    <property type="entry name" value="ABC_NikE_OppD_transporters"/>
    <property type="match status" value="1"/>
</dbReference>
<keyword evidence="4" id="KW-0547">Nucleotide-binding</keyword>
<dbReference type="GO" id="GO:0015833">
    <property type="term" value="P:peptide transport"/>
    <property type="evidence" value="ECO:0007669"/>
    <property type="project" value="InterPro"/>
</dbReference>
<dbReference type="RefSeq" id="WP_143949554.1">
    <property type="nucleotide sequence ID" value="NZ_BAABMB010000007.1"/>
</dbReference>
<evidence type="ECO:0000259" key="6">
    <source>
        <dbReference type="PROSITE" id="PS50893"/>
    </source>
</evidence>
<dbReference type="InterPro" id="IPR013563">
    <property type="entry name" value="Oligopep_ABC_C"/>
</dbReference>
<dbReference type="PANTHER" id="PTHR43776">
    <property type="entry name" value="TRANSPORT ATP-BINDING PROTEIN"/>
    <property type="match status" value="1"/>
</dbReference>
<dbReference type="SUPFAM" id="SSF52540">
    <property type="entry name" value="P-loop containing nucleoside triphosphate hydrolases"/>
    <property type="match status" value="1"/>
</dbReference>
<sequence length="348" mass="38081">MSGRDAFFEISNVSKVFNVKRRRGKGWLARTEKVPLRAVDKVDLSVRQGQTVAIVGESGSGKSTLANMMARVTLPTEGRITLEGEDLAAASGARLRTLRRRIQMVFQDPGSSLNPRQTVEDIIGLPLRLDGMRNRRERLARVKALLEAVHLPPDTVLRSPSSLSGGQKQRVNIARALALHPQVLLLDEPTSALDVSVQARILRLLVELREAHGLTYVIITHNLGVVRAIADSVVVMYLGQIVETGSVDDIMRRPRHPYTRTLIAAIPIVREQERALLPSTETIDGDAPSTLDRPAHCAFYSRCPMRVDTCRTKPAPPLQTGPHGIAVRCHRVDLAADVSAAPVLALAS</sequence>
<dbReference type="FunFam" id="3.40.50.300:FF:000016">
    <property type="entry name" value="Oligopeptide ABC transporter ATP-binding component"/>
    <property type="match status" value="1"/>
</dbReference>
<evidence type="ECO:0000256" key="5">
    <source>
        <dbReference type="ARBA" id="ARBA00022840"/>
    </source>
</evidence>
<keyword evidence="3" id="KW-0472">Membrane</keyword>
<keyword evidence="2" id="KW-0813">Transport</keyword>
<comment type="caution">
    <text evidence="7">The sequence shown here is derived from an EMBL/GenBank/DDBJ whole genome shotgun (WGS) entry which is preliminary data.</text>
</comment>
<dbReference type="GO" id="GO:0055085">
    <property type="term" value="P:transmembrane transport"/>
    <property type="evidence" value="ECO:0007669"/>
    <property type="project" value="UniProtKB-ARBA"/>
</dbReference>
<dbReference type="PANTHER" id="PTHR43776:SF7">
    <property type="entry name" value="D,D-DIPEPTIDE TRANSPORT ATP-BINDING PROTEIN DDPF-RELATED"/>
    <property type="match status" value="1"/>
</dbReference>
<dbReference type="InterPro" id="IPR050319">
    <property type="entry name" value="ABC_transp_ATP-bind"/>
</dbReference>
<keyword evidence="5 7" id="KW-0067">ATP-binding</keyword>
<feature type="domain" description="ABC transporter" evidence="6">
    <location>
        <begin position="8"/>
        <end position="263"/>
    </location>
</feature>
<dbReference type="PROSITE" id="PS00211">
    <property type="entry name" value="ABC_TRANSPORTER_1"/>
    <property type="match status" value="1"/>
</dbReference>
<evidence type="ECO:0000313" key="7">
    <source>
        <dbReference type="EMBL" id="TSH92141.1"/>
    </source>
</evidence>
<proteinExistence type="inferred from homology"/>
<gene>
    <name evidence="7" type="ORF">FOZ76_17370</name>
</gene>
<evidence type="ECO:0000256" key="3">
    <source>
        <dbReference type="ARBA" id="ARBA00022475"/>
    </source>
</evidence>
<keyword evidence="8" id="KW-1185">Reference proteome</keyword>
<evidence type="ECO:0000256" key="2">
    <source>
        <dbReference type="ARBA" id="ARBA00022448"/>
    </source>
</evidence>
<dbReference type="Pfam" id="PF08352">
    <property type="entry name" value="oligo_HPY"/>
    <property type="match status" value="1"/>
</dbReference>
<dbReference type="EMBL" id="VLTJ01000030">
    <property type="protein sequence ID" value="TSH92141.1"/>
    <property type="molecule type" value="Genomic_DNA"/>
</dbReference>
<dbReference type="SMART" id="SM00382">
    <property type="entry name" value="AAA"/>
    <property type="match status" value="1"/>
</dbReference>
<dbReference type="Proteomes" id="UP000318405">
    <property type="component" value="Unassembled WGS sequence"/>
</dbReference>
<comment type="similarity">
    <text evidence="1">Belongs to the ABC transporter superfamily.</text>
</comment>
<dbReference type="Pfam" id="PF00005">
    <property type="entry name" value="ABC_tran"/>
    <property type="match status" value="1"/>
</dbReference>
<dbReference type="AlphaFoldDB" id="A0A556AGY9"/>
<evidence type="ECO:0000256" key="1">
    <source>
        <dbReference type="ARBA" id="ARBA00005417"/>
    </source>
</evidence>
<dbReference type="InterPro" id="IPR017871">
    <property type="entry name" value="ABC_transporter-like_CS"/>
</dbReference>
<reference evidence="7 8" key="1">
    <citation type="submission" date="2019-07" db="EMBL/GenBank/DDBJ databases">
        <title>Qingshengfaniella alkalisoli gen. nov., sp. nov., isolated from saline soil.</title>
        <authorList>
            <person name="Xu L."/>
            <person name="Huang X.-X."/>
            <person name="Sun J.-Q."/>
        </authorList>
    </citation>
    <scope>NUCLEOTIDE SEQUENCE [LARGE SCALE GENOMIC DNA]</scope>
    <source>
        <strain evidence="7 8">DSM 27279</strain>
    </source>
</reference>
<dbReference type="Gene3D" id="3.40.50.300">
    <property type="entry name" value="P-loop containing nucleotide triphosphate hydrolases"/>
    <property type="match status" value="1"/>
</dbReference>
<evidence type="ECO:0000313" key="8">
    <source>
        <dbReference type="Proteomes" id="UP000318405"/>
    </source>
</evidence>
<keyword evidence="3" id="KW-1003">Cell membrane</keyword>
<dbReference type="PROSITE" id="PS50893">
    <property type="entry name" value="ABC_TRANSPORTER_2"/>
    <property type="match status" value="1"/>
</dbReference>
<dbReference type="OrthoDB" id="9802772at2"/>
<dbReference type="InterPro" id="IPR003593">
    <property type="entry name" value="AAA+_ATPase"/>
</dbReference>
<dbReference type="NCBIfam" id="TIGR01727">
    <property type="entry name" value="oligo_HPY"/>
    <property type="match status" value="1"/>
</dbReference>
<dbReference type="GO" id="GO:0005524">
    <property type="term" value="F:ATP binding"/>
    <property type="evidence" value="ECO:0007669"/>
    <property type="project" value="UniProtKB-KW"/>
</dbReference>